<evidence type="ECO:0000256" key="4">
    <source>
        <dbReference type="ARBA" id="ARBA00023004"/>
    </source>
</evidence>
<keyword evidence="2" id="KW-0949">S-adenosyl-L-methionine</keyword>
<dbReference type="InterPro" id="IPR006638">
    <property type="entry name" value="Elp3/MiaA/NifB-like_rSAM"/>
</dbReference>
<dbReference type="Proteomes" id="UP000003973">
    <property type="component" value="Unassembled WGS sequence"/>
</dbReference>
<dbReference type="InterPro" id="IPR023404">
    <property type="entry name" value="rSAM_horseshoe"/>
</dbReference>
<keyword evidence="3" id="KW-0479">Metal-binding</keyword>
<dbReference type="Gene3D" id="3.40.50.280">
    <property type="entry name" value="Cobalamin-binding domain"/>
    <property type="match status" value="1"/>
</dbReference>
<dbReference type="Gene3D" id="3.80.30.20">
    <property type="entry name" value="tm_1862 like domain"/>
    <property type="match status" value="1"/>
</dbReference>
<keyword evidence="4" id="KW-0408">Iron</keyword>
<dbReference type="SFLD" id="SFLDS00029">
    <property type="entry name" value="Radical_SAM"/>
    <property type="match status" value="1"/>
</dbReference>
<dbReference type="InterPro" id="IPR051198">
    <property type="entry name" value="BchE-like"/>
</dbReference>
<comment type="cofactor">
    <cofactor evidence="1">
        <name>[4Fe-4S] cluster</name>
        <dbReference type="ChEBI" id="CHEBI:49883"/>
    </cofactor>
</comment>
<dbReference type="Pfam" id="PF02310">
    <property type="entry name" value="B12-binding"/>
    <property type="match status" value="1"/>
</dbReference>
<dbReference type="SMART" id="SM00729">
    <property type="entry name" value="Elp3"/>
    <property type="match status" value="1"/>
</dbReference>
<evidence type="ECO:0000259" key="7">
    <source>
        <dbReference type="PROSITE" id="PS51918"/>
    </source>
</evidence>
<dbReference type="GO" id="GO:0046872">
    <property type="term" value="F:metal ion binding"/>
    <property type="evidence" value="ECO:0007669"/>
    <property type="project" value="UniProtKB-KW"/>
</dbReference>
<protein>
    <recommendedName>
        <fullName evidence="10">Radical SAM protein</fullName>
    </recommendedName>
</protein>
<dbReference type="SFLD" id="SFLDG01082">
    <property type="entry name" value="B12-binding_domain_containing"/>
    <property type="match status" value="1"/>
</dbReference>
<organism evidence="8 9">
    <name type="scientific">Oxalobacter paraformigenes</name>
    <dbReference type="NCBI Taxonomy" id="556268"/>
    <lineage>
        <taxon>Bacteria</taxon>
        <taxon>Pseudomonadati</taxon>
        <taxon>Pseudomonadota</taxon>
        <taxon>Betaproteobacteria</taxon>
        <taxon>Burkholderiales</taxon>
        <taxon>Oxalobacteraceae</taxon>
        <taxon>Oxalobacter</taxon>
    </lineage>
</organism>
<dbReference type="eggNOG" id="COG1032">
    <property type="taxonomic scope" value="Bacteria"/>
</dbReference>
<evidence type="ECO:0000256" key="3">
    <source>
        <dbReference type="ARBA" id="ARBA00022723"/>
    </source>
</evidence>
<dbReference type="GO" id="GO:0005829">
    <property type="term" value="C:cytosol"/>
    <property type="evidence" value="ECO:0007669"/>
    <property type="project" value="TreeGrafter"/>
</dbReference>
<dbReference type="Pfam" id="PF13311">
    <property type="entry name" value="DUF4080"/>
    <property type="match status" value="1"/>
</dbReference>
<feature type="domain" description="Radical SAM core" evidence="7">
    <location>
        <begin position="158"/>
        <end position="392"/>
    </location>
</feature>
<feature type="domain" description="B12-binding" evidence="6">
    <location>
        <begin position="1"/>
        <end position="133"/>
    </location>
</feature>
<comment type="caution">
    <text evidence="8">The sequence shown here is derived from an EMBL/GenBank/DDBJ whole genome shotgun (WGS) entry which is preliminary data.</text>
</comment>
<evidence type="ECO:0000256" key="1">
    <source>
        <dbReference type="ARBA" id="ARBA00001966"/>
    </source>
</evidence>
<dbReference type="Pfam" id="PF04055">
    <property type="entry name" value="Radical_SAM"/>
    <property type="match status" value="1"/>
</dbReference>
<keyword evidence="5" id="KW-0411">Iron-sulfur</keyword>
<keyword evidence="9" id="KW-1185">Reference proteome</keyword>
<dbReference type="InterPro" id="IPR025288">
    <property type="entry name" value="DUF4080"/>
</dbReference>
<evidence type="ECO:0000313" key="8">
    <source>
        <dbReference type="EMBL" id="EEO28371.1"/>
    </source>
</evidence>
<evidence type="ECO:0000256" key="2">
    <source>
        <dbReference type="ARBA" id="ARBA00022691"/>
    </source>
</evidence>
<dbReference type="PANTHER" id="PTHR43409">
    <property type="entry name" value="ANAEROBIC MAGNESIUM-PROTOPORPHYRIN IX MONOMETHYL ESTER CYCLASE-RELATED"/>
    <property type="match status" value="1"/>
</dbReference>
<dbReference type="GO" id="GO:0003824">
    <property type="term" value="F:catalytic activity"/>
    <property type="evidence" value="ECO:0007669"/>
    <property type="project" value="InterPro"/>
</dbReference>
<dbReference type="RefSeq" id="WP_005878010.1">
    <property type="nucleotide sequence ID" value="NZ_CABMNL010000001.1"/>
</dbReference>
<dbReference type="PROSITE" id="PS51918">
    <property type="entry name" value="RADICAL_SAM"/>
    <property type="match status" value="1"/>
</dbReference>
<dbReference type="InterPro" id="IPR007197">
    <property type="entry name" value="rSAM"/>
</dbReference>
<dbReference type="EMBL" id="ACDP02000002">
    <property type="protein sequence ID" value="EEO28371.1"/>
    <property type="molecule type" value="Genomic_DNA"/>
</dbReference>
<dbReference type="AlphaFoldDB" id="C3X585"/>
<evidence type="ECO:0000256" key="5">
    <source>
        <dbReference type="ARBA" id="ARBA00023014"/>
    </source>
</evidence>
<dbReference type="InterPro" id="IPR006158">
    <property type="entry name" value="Cobalamin-bd"/>
</dbReference>
<dbReference type="PROSITE" id="PS51332">
    <property type="entry name" value="B12_BINDING"/>
    <property type="match status" value="1"/>
</dbReference>
<sequence length="500" mass="56761">MCILLSTLNARYAHASLGLRYLMANMGDLQKQTKLQEFVIGGDIAVIAEKILLQKPAILGLGVYIWNVEDTTKLVALLKTVAPDIRIILGGPEVSYETAHQPLTELADYVIKGWGEVTLPWLCRNILENRRPANKIHEGVQAALDSLIMPYSFYTAEDIAHRTLYVEASRGCPFRCEFCLSSLDKTAWTFDTEKFLHEMETLYQRGARSFKFVDRTFNLNVKRSLQILHFFLEKLENESGNPIFVHFELVPDHLPDALKDAISRFPPGTLQLEIGVQTFNPEVQANISRKQDNKKSEENLRWLSRHSHAHLHADLIVGLPGEDIASFGRGFDRLVRIGPDEIQVGILKRLRGTPILRHTDGYELTFDPASPYSVLSTADIGFNDMQRLKRFARYWDLIANSGRFVKTLPYILQDEPFARFLALSDWIYEKTNAMHGISLERLASLITEWLSLNGEEVSVARTIVGADFIPRRQRNKMKAAQDVSSIKATPIRQTRHMATG</sequence>
<proteinExistence type="predicted"/>
<dbReference type="GO" id="GO:0031419">
    <property type="term" value="F:cobalamin binding"/>
    <property type="evidence" value="ECO:0007669"/>
    <property type="project" value="InterPro"/>
</dbReference>
<dbReference type="PANTHER" id="PTHR43409:SF16">
    <property type="entry name" value="SLR0320 PROTEIN"/>
    <property type="match status" value="1"/>
</dbReference>
<name>C3X585_9BURK</name>
<evidence type="ECO:0000259" key="6">
    <source>
        <dbReference type="PROSITE" id="PS51332"/>
    </source>
</evidence>
<dbReference type="InterPro" id="IPR058240">
    <property type="entry name" value="rSAM_sf"/>
</dbReference>
<reference evidence="8" key="1">
    <citation type="submission" date="2011-10" db="EMBL/GenBank/DDBJ databases">
        <title>The Genome Sequence of Oxalobacter formigenes HOxBLS.</title>
        <authorList>
            <consortium name="The Broad Institute Genome Sequencing Platform"/>
            <person name="Earl A."/>
            <person name="Ward D."/>
            <person name="Feldgarden M."/>
            <person name="Gevers D."/>
            <person name="Allison M.J."/>
            <person name="Humphrey S."/>
            <person name="Young S.K."/>
            <person name="Zeng Q."/>
            <person name="Gargeya S."/>
            <person name="Fitzgerald M."/>
            <person name="Haas B."/>
            <person name="Abouelleil A."/>
            <person name="Alvarado L."/>
            <person name="Arachchi H.M."/>
            <person name="Berlin A."/>
            <person name="Brown A."/>
            <person name="Chapman S.B."/>
            <person name="Chen Z."/>
            <person name="Dunbar C."/>
            <person name="Freedman E."/>
            <person name="Gearin G."/>
            <person name="Goldberg J."/>
            <person name="Griggs A."/>
            <person name="Gujja S."/>
            <person name="Heiman D."/>
            <person name="Howarth C."/>
            <person name="Larson L."/>
            <person name="Lui A."/>
            <person name="MacDonald P.J.P."/>
            <person name="Montmayeur A."/>
            <person name="Murphy C."/>
            <person name="Neiman D."/>
            <person name="Pearson M."/>
            <person name="Priest M."/>
            <person name="Roberts A."/>
            <person name="Saif S."/>
            <person name="Shea T."/>
            <person name="Shenoy N."/>
            <person name="Sisk P."/>
            <person name="Stolte C."/>
            <person name="Sykes S."/>
            <person name="Wortman J."/>
            <person name="Nusbaum C."/>
            <person name="Birren B."/>
        </authorList>
    </citation>
    <scope>NUCLEOTIDE SEQUENCE [LARGE SCALE GENOMIC DNA]</scope>
    <source>
        <strain evidence="8">HOxBLS</strain>
    </source>
</reference>
<dbReference type="CDD" id="cd01335">
    <property type="entry name" value="Radical_SAM"/>
    <property type="match status" value="1"/>
</dbReference>
<dbReference type="GO" id="GO:0051536">
    <property type="term" value="F:iron-sulfur cluster binding"/>
    <property type="evidence" value="ECO:0007669"/>
    <property type="project" value="UniProtKB-KW"/>
</dbReference>
<accession>C3X585</accession>
<dbReference type="SUPFAM" id="SSF102114">
    <property type="entry name" value="Radical SAM enzymes"/>
    <property type="match status" value="1"/>
</dbReference>
<gene>
    <name evidence="8" type="ORF">OFAG_01524</name>
</gene>
<dbReference type="HOGENOM" id="CLU_021572_1_1_4"/>
<evidence type="ECO:0008006" key="10">
    <source>
        <dbReference type="Google" id="ProtNLM"/>
    </source>
</evidence>
<evidence type="ECO:0000313" key="9">
    <source>
        <dbReference type="Proteomes" id="UP000003973"/>
    </source>
</evidence>